<dbReference type="AlphaFoldDB" id="A0A5R9BXW1"/>
<dbReference type="PROSITE" id="PS50847">
    <property type="entry name" value="GRAM_POS_ANCHORING"/>
    <property type="match status" value="1"/>
</dbReference>
<dbReference type="NCBIfam" id="TIGR01167">
    <property type="entry name" value="LPXTG_anchor"/>
    <property type="match status" value="1"/>
</dbReference>
<feature type="region of interest" description="Disordered" evidence="5">
    <location>
        <begin position="1"/>
        <end position="48"/>
    </location>
</feature>
<evidence type="ECO:0000256" key="4">
    <source>
        <dbReference type="ARBA" id="ARBA00023088"/>
    </source>
</evidence>
<accession>A0A5R9BXW1</accession>
<keyword evidence="4" id="KW-0572">Peptidoglycan-anchor</keyword>
<evidence type="ECO:0000313" key="9">
    <source>
        <dbReference type="Proteomes" id="UP000305541"/>
    </source>
</evidence>
<dbReference type="Proteomes" id="UP000305541">
    <property type="component" value="Unassembled WGS sequence"/>
</dbReference>
<keyword evidence="1" id="KW-0134">Cell wall</keyword>
<dbReference type="RefSeq" id="WP_138474128.1">
    <property type="nucleotide sequence ID" value="NZ_VBTH01000005.1"/>
</dbReference>
<dbReference type="Pfam" id="PF00746">
    <property type="entry name" value="Gram_pos_anchor"/>
    <property type="match status" value="1"/>
</dbReference>
<sequence length="75" mass="8019">MSTSTLQSDSTSQSAYKSESVSNSLADSVSNTENKQNKLPQTGEDNNNALVGVGLLFTTLAELLILIGKKKKDKE</sequence>
<protein>
    <submittedName>
        <fullName evidence="8">LPXTG cell wall anchor domain-containing protein</fullName>
    </submittedName>
</protein>
<name>A0A5R9BXW1_9LACO</name>
<evidence type="ECO:0000256" key="6">
    <source>
        <dbReference type="SAM" id="Phobius"/>
    </source>
</evidence>
<proteinExistence type="predicted"/>
<evidence type="ECO:0000259" key="7">
    <source>
        <dbReference type="PROSITE" id="PS50847"/>
    </source>
</evidence>
<evidence type="ECO:0000256" key="5">
    <source>
        <dbReference type="SAM" id="MobiDB-lite"/>
    </source>
</evidence>
<evidence type="ECO:0000256" key="2">
    <source>
        <dbReference type="ARBA" id="ARBA00022525"/>
    </source>
</evidence>
<feature type="compositionally biased region" description="Low complexity" evidence="5">
    <location>
        <begin position="1"/>
        <end position="14"/>
    </location>
</feature>
<feature type="domain" description="Gram-positive cocci surface proteins LPxTG" evidence="7">
    <location>
        <begin position="39"/>
        <end position="75"/>
    </location>
</feature>
<comment type="caution">
    <text evidence="8">The sequence shown here is derived from an EMBL/GenBank/DDBJ whole genome shotgun (WGS) entry which is preliminary data.</text>
</comment>
<keyword evidence="6" id="KW-0812">Transmembrane</keyword>
<feature type="compositionally biased region" description="Polar residues" evidence="5">
    <location>
        <begin position="15"/>
        <end position="48"/>
    </location>
</feature>
<dbReference type="EMBL" id="VBTH01000005">
    <property type="protein sequence ID" value="TLQ04841.1"/>
    <property type="molecule type" value="Genomic_DNA"/>
</dbReference>
<dbReference type="InterPro" id="IPR019931">
    <property type="entry name" value="LPXTG_anchor"/>
</dbReference>
<feature type="transmembrane region" description="Helical" evidence="6">
    <location>
        <begin position="49"/>
        <end position="67"/>
    </location>
</feature>
<reference evidence="8 9" key="1">
    <citation type="submission" date="2019-05" db="EMBL/GenBank/DDBJ databases">
        <title>The metagenome of a microbial culture collection derived from dairy environment covers the genomic content of the human microbiome.</title>
        <authorList>
            <person name="Roder T."/>
            <person name="Wuthrich D."/>
            <person name="Sattari Z."/>
            <person name="Von Ah U."/>
            <person name="Bar C."/>
            <person name="Ronchi F."/>
            <person name="Macpherson A.J."/>
            <person name="Ganal-Vonarburg S.C."/>
            <person name="Bruggmann R."/>
            <person name="Vergeres G."/>
        </authorList>
    </citation>
    <scope>NUCLEOTIDE SEQUENCE [LARGE SCALE GENOMIC DNA]</scope>
    <source>
        <strain evidence="8 9">FAM 18815</strain>
    </source>
</reference>
<keyword evidence="3" id="KW-0732">Signal</keyword>
<gene>
    <name evidence="8" type="ORF">FEZ51_04050</name>
</gene>
<keyword evidence="6" id="KW-0472">Membrane</keyword>
<evidence type="ECO:0000256" key="3">
    <source>
        <dbReference type="ARBA" id="ARBA00022729"/>
    </source>
</evidence>
<keyword evidence="6" id="KW-1133">Transmembrane helix</keyword>
<organism evidence="8 9">
    <name type="scientific">Pediococcus stilesii</name>
    <dbReference type="NCBI Taxonomy" id="331679"/>
    <lineage>
        <taxon>Bacteria</taxon>
        <taxon>Bacillati</taxon>
        <taxon>Bacillota</taxon>
        <taxon>Bacilli</taxon>
        <taxon>Lactobacillales</taxon>
        <taxon>Lactobacillaceae</taxon>
        <taxon>Pediococcus</taxon>
    </lineage>
</organism>
<evidence type="ECO:0000313" key="8">
    <source>
        <dbReference type="EMBL" id="TLQ04841.1"/>
    </source>
</evidence>
<keyword evidence="2" id="KW-0964">Secreted</keyword>
<evidence type="ECO:0000256" key="1">
    <source>
        <dbReference type="ARBA" id="ARBA00022512"/>
    </source>
</evidence>